<accession>A0A8H3CWU4</accession>
<keyword evidence="1" id="KW-0472">Membrane</keyword>
<protein>
    <submittedName>
        <fullName evidence="2">Uncharacterized protein</fullName>
    </submittedName>
</protein>
<sequence length="259" mass="28727">IANVLAYLALLGTNTYIFVTSDGVYRTGKETYLTPTSYAFKIWPLIHLLWLGYIVYQFTDNGKKTVIDVMGWRFPAVAVLSAVYLYVWAKGYYIAALVLINFASDCASKLHDTLREHHSSRSFHDGLWIHFLVSLYSGWSSFLLVVALFEAFGVDALTQPAGVGTKVSIILLMLLLQFTAPADAFRSQKDSLGGSAAITWGLFAISEHQRSSGFVHSATFIFATIGLFAVLKSLDDGVFGRRNRNVLHDEERALLLPST</sequence>
<feature type="transmembrane region" description="Helical" evidence="1">
    <location>
        <begin position="214"/>
        <end position="234"/>
    </location>
</feature>
<dbReference type="Proteomes" id="UP000663853">
    <property type="component" value="Unassembled WGS sequence"/>
</dbReference>
<feature type="transmembrane region" description="Helical" evidence="1">
    <location>
        <begin position="76"/>
        <end position="100"/>
    </location>
</feature>
<organism evidence="2 3">
    <name type="scientific">Rhizoctonia solani</name>
    <dbReference type="NCBI Taxonomy" id="456999"/>
    <lineage>
        <taxon>Eukaryota</taxon>
        <taxon>Fungi</taxon>
        <taxon>Dikarya</taxon>
        <taxon>Basidiomycota</taxon>
        <taxon>Agaricomycotina</taxon>
        <taxon>Agaricomycetes</taxon>
        <taxon>Cantharellales</taxon>
        <taxon>Ceratobasidiaceae</taxon>
        <taxon>Rhizoctonia</taxon>
    </lineage>
</organism>
<name>A0A8H3CWU4_9AGAM</name>
<dbReference type="EMBL" id="CAJMXA010003527">
    <property type="protein sequence ID" value="CAE6500719.1"/>
    <property type="molecule type" value="Genomic_DNA"/>
</dbReference>
<evidence type="ECO:0000256" key="1">
    <source>
        <dbReference type="SAM" id="Phobius"/>
    </source>
</evidence>
<feature type="transmembrane region" description="Helical" evidence="1">
    <location>
        <begin position="161"/>
        <end position="180"/>
    </location>
</feature>
<evidence type="ECO:0000313" key="3">
    <source>
        <dbReference type="Proteomes" id="UP000663853"/>
    </source>
</evidence>
<keyword evidence="1" id="KW-1133">Transmembrane helix</keyword>
<keyword evidence="1" id="KW-0812">Transmembrane</keyword>
<feature type="transmembrane region" description="Helical" evidence="1">
    <location>
        <begin position="6"/>
        <end position="25"/>
    </location>
</feature>
<dbReference type="OrthoDB" id="28208at2759"/>
<reference evidence="2" key="1">
    <citation type="submission" date="2021-01" db="EMBL/GenBank/DDBJ databases">
        <authorList>
            <person name="Kaushik A."/>
        </authorList>
    </citation>
    <scope>NUCLEOTIDE SEQUENCE</scope>
    <source>
        <strain evidence="2">AG6-10EEA</strain>
    </source>
</reference>
<feature type="transmembrane region" description="Helical" evidence="1">
    <location>
        <begin position="37"/>
        <end position="56"/>
    </location>
</feature>
<dbReference type="AlphaFoldDB" id="A0A8H3CWU4"/>
<proteinExistence type="predicted"/>
<feature type="non-terminal residue" evidence="2">
    <location>
        <position position="1"/>
    </location>
</feature>
<gene>
    <name evidence="2" type="ORF">RDB_LOCUS112222</name>
</gene>
<comment type="caution">
    <text evidence="2">The sequence shown here is derived from an EMBL/GenBank/DDBJ whole genome shotgun (WGS) entry which is preliminary data.</text>
</comment>
<feature type="transmembrane region" description="Helical" evidence="1">
    <location>
        <begin position="127"/>
        <end position="149"/>
    </location>
</feature>
<evidence type="ECO:0000313" key="2">
    <source>
        <dbReference type="EMBL" id="CAE6500719.1"/>
    </source>
</evidence>